<sequence length="264" mass="29924">MLRPNATLHQQQQALTRYLRDPDNCPPPAGMDAARVQIYRDLIFDNLLSLLSGTFPVLIKVLGVSKWRALVRVFLRDYRASTPKFGEIAQEFVSFLASEHPALVQGDWPPFMAELAHYEWVEMALQQSEAEPLPTGDAKLLLSQPLRVSPLAWPLAYRWPVQRLGPDYQPAESPVAPTLLLVRRMPDWRVRFAELSPLAWRLLERIEQFPELEGRSQLQGLAVEAEVADVDDFMANGLTLLQQMHSEGVIGVGVRAEHPLYRVV</sequence>
<dbReference type="OrthoDB" id="4146344at2"/>
<dbReference type="InterPro" id="IPR054098">
    <property type="entry name" value="NGO1945-like_C"/>
</dbReference>
<protein>
    <submittedName>
        <fullName evidence="3">DUF2063 domain-containing protein</fullName>
    </submittedName>
</protein>
<dbReference type="InterPro" id="IPR018640">
    <property type="entry name" value="DUF2063"/>
</dbReference>
<dbReference type="EMBL" id="QJUI01000009">
    <property type="protein sequence ID" value="TBU79797.1"/>
    <property type="molecule type" value="Genomic_DNA"/>
</dbReference>
<accession>A0A4Q9QL83</accession>
<organism evidence="3 4">
    <name type="scientific">Phytopseudomonas daroniae</name>
    <dbReference type="NCBI Taxonomy" id="2487519"/>
    <lineage>
        <taxon>Bacteria</taxon>
        <taxon>Pseudomonadati</taxon>
        <taxon>Pseudomonadota</taxon>
        <taxon>Gammaproteobacteria</taxon>
        <taxon>Pseudomonadales</taxon>
        <taxon>Pseudomonadaceae</taxon>
        <taxon>Phytopseudomonas</taxon>
    </lineage>
</organism>
<dbReference type="RefSeq" id="WP_131180248.1">
    <property type="nucleotide sequence ID" value="NZ_QJUI01000009.1"/>
</dbReference>
<evidence type="ECO:0000313" key="4">
    <source>
        <dbReference type="Proteomes" id="UP000292302"/>
    </source>
</evidence>
<evidence type="ECO:0000259" key="2">
    <source>
        <dbReference type="Pfam" id="PF22106"/>
    </source>
</evidence>
<dbReference type="Gene3D" id="3.90.930.50">
    <property type="match status" value="1"/>
</dbReference>
<dbReference type="Pfam" id="PF22106">
    <property type="entry name" value="NGO1945_C"/>
    <property type="match status" value="1"/>
</dbReference>
<comment type="caution">
    <text evidence="3">The sequence shown here is derived from an EMBL/GenBank/DDBJ whole genome shotgun (WGS) entry which is preliminary data.</text>
</comment>
<reference evidence="3 4" key="1">
    <citation type="submission" date="2018-06" db="EMBL/GenBank/DDBJ databases">
        <title>Three novel Pseudomonas species isolated from symptomatic oak.</title>
        <authorList>
            <person name="Bueno-Gonzalez V."/>
            <person name="Brady C."/>
        </authorList>
    </citation>
    <scope>NUCLEOTIDE SEQUENCE [LARGE SCALE GENOMIC DNA]</scope>
    <source>
        <strain evidence="3 4">P9A</strain>
    </source>
</reference>
<name>A0A4Q9QL83_9GAMM</name>
<dbReference type="Pfam" id="PF09836">
    <property type="entry name" value="DUF2063"/>
    <property type="match status" value="1"/>
</dbReference>
<dbReference type="AlphaFoldDB" id="A0A4Q9QL83"/>
<evidence type="ECO:0000313" key="3">
    <source>
        <dbReference type="EMBL" id="TBU79797.1"/>
    </source>
</evidence>
<proteinExistence type="predicted"/>
<dbReference type="InterPro" id="IPR044922">
    <property type="entry name" value="DUF2063_N_sf"/>
</dbReference>
<gene>
    <name evidence="3" type="ORF">DNK06_11990</name>
</gene>
<keyword evidence="4" id="KW-1185">Reference proteome</keyword>
<dbReference type="Proteomes" id="UP000292302">
    <property type="component" value="Unassembled WGS sequence"/>
</dbReference>
<dbReference type="Gene3D" id="1.10.150.690">
    <property type="entry name" value="DUF2063"/>
    <property type="match status" value="1"/>
</dbReference>
<feature type="domain" description="NGO1945-like C-terminal" evidence="2">
    <location>
        <begin position="149"/>
        <end position="245"/>
    </location>
</feature>
<evidence type="ECO:0000259" key="1">
    <source>
        <dbReference type="Pfam" id="PF09836"/>
    </source>
</evidence>
<feature type="domain" description="Putative DNA-binding" evidence="1">
    <location>
        <begin position="10"/>
        <end position="96"/>
    </location>
</feature>